<dbReference type="Gene3D" id="3.40.50.300">
    <property type="entry name" value="P-loop containing nucleotide triphosphate hydrolases"/>
    <property type="match status" value="1"/>
</dbReference>
<name>A0A4Y8ABY1_9SPHI</name>
<dbReference type="Gene3D" id="1.10.8.60">
    <property type="match status" value="1"/>
</dbReference>
<dbReference type="OrthoDB" id="7438987at2"/>
<dbReference type="Proteomes" id="UP000583101">
    <property type="component" value="Unassembled WGS sequence"/>
</dbReference>
<dbReference type="GO" id="GO:0005524">
    <property type="term" value="F:ATP binding"/>
    <property type="evidence" value="ECO:0007669"/>
    <property type="project" value="UniProtKB-KW"/>
</dbReference>
<gene>
    <name evidence="6" type="ORF">E2R65_12985</name>
    <name evidence="5" type="ORF">GGR35_001760</name>
</gene>
<dbReference type="RefSeq" id="WP_134336897.1">
    <property type="nucleotide sequence ID" value="NZ_BMCZ01000002.1"/>
</dbReference>
<dbReference type="InterPro" id="IPR027417">
    <property type="entry name" value="P-loop_NTPase"/>
</dbReference>
<accession>A0A4Y8ABY1</accession>
<protein>
    <submittedName>
        <fullName evidence="6">ATP-binding protein</fullName>
    </submittedName>
    <submittedName>
        <fullName evidence="5">SpoVK/Ycf46/Vps4 family AAA+-type ATPase</fullName>
    </submittedName>
</protein>
<dbReference type="Proteomes" id="UP000297248">
    <property type="component" value="Unassembled WGS sequence"/>
</dbReference>
<comment type="caution">
    <text evidence="6">The sequence shown here is derived from an EMBL/GenBank/DDBJ whole genome shotgun (WGS) entry which is preliminary data.</text>
</comment>
<dbReference type="InterPro" id="IPR003593">
    <property type="entry name" value="AAA+_ATPase"/>
</dbReference>
<dbReference type="CDD" id="cd19481">
    <property type="entry name" value="RecA-like_protease"/>
    <property type="match status" value="1"/>
</dbReference>
<feature type="domain" description="AAA+ ATPase" evidence="4">
    <location>
        <begin position="243"/>
        <end position="375"/>
    </location>
</feature>
<evidence type="ECO:0000313" key="5">
    <source>
        <dbReference type="EMBL" id="MBB3969157.1"/>
    </source>
</evidence>
<dbReference type="PANTHER" id="PTHR23073">
    <property type="entry name" value="26S PROTEASOME REGULATORY SUBUNIT"/>
    <property type="match status" value="1"/>
</dbReference>
<comment type="similarity">
    <text evidence="1">Belongs to the AAA ATPase family.</text>
</comment>
<reference evidence="6 7" key="1">
    <citation type="journal article" date="2016" name="Int. J. Syst. Evol. Microbiol.">
        <title>Proposal of Mucilaginibacter phyllosphaerae sp. nov. isolated from the phyllosphere of Galium album.</title>
        <authorList>
            <person name="Aydogan E.L."/>
            <person name="Busse H.J."/>
            <person name="Moser G."/>
            <person name="Muller C."/>
            <person name="Kampfer P."/>
            <person name="Glaeser S.P."/>
        </authorList>
    </citation>
    <scope>NUCLEOTIDE SEQUENCE [LARGE SCALE GENOMIC DNA]</scope>
    <source>
        <strain evidence="6 7">PP-F2FG21</strain>
    </source>
</reference>
<evidence type="ECO:0000313" key="8">
    <source>
        <dbReference type="Proteomes" id="UP000583101"/>
    </source>
</evidence>
<evidence type="ECO:0000259" key="4">
    <source>
        <dbReference type="SMART" id="SM00382"/>
    </source>
</evidence>
<dbReference type="AlphaFoldDB" id="A0A4Y8ABY1"/>
<dbReference type="Pfam" id="PF00004">
    <property type="entry name" value="AAA"/>
    <property type="match status" value="1"/>
</dbReference>
<dbReference type="InterPro" id="IPR003959">
    <property type="entry name" value="ATPase_AAA_core"/>
</dbReference>
<evidence type="ECO:0000313" key="6">
    <source>
        <dbReference type="EMBL" id="TEW66033.1"/>
    </source>
</evidence>
<dbReference type="InterPro" id="IPR050221">
    <property type="entry name" value="26S_Proteasome_ATPase"/>
</dbReference>
<reference evidence="5 8" key="3">
    <citation type="submission" date="2020-08" db="EMBL/GenBank/DDBJ databases">
        <title>Genomic Encyclopedia of Type Strains, Phase IV (KMG-IV): sequencing the most valuable type-strain genomes for metagenomic binning, comparative biology and taxonomic classification.</title>
        <authorList>
            <person name="Goeker M."/>
        </authorList>
    </citation>
    <scope>NUCLEOTIDE SEQUENCE [LARGE SCALE GENOMIC DNA]</scope>
    <source>
        <strain evidence="5 8">DSM 100995</strain>
    </source>
</reference>
<evidence type="ECO:0000256" key="3">
    <source>
        <dbReference type="ARBA" id="ARBA00022840"/>
    </source>
</evidence>
<evidence type="ECO:0000256" key="2">
    <source>
        <dbReference type="ARBA" id="ARBA00022741"/>
    </source>
</evidence>
<reference evidence="6" key="2">
    <citation type="submission" date="2019-03" db="EMBL/GenBank/DDBJ databases">
        <authorList>
            <person name="Yan Y.-Q."/>
            <person name="Du Z.-J."/>
        </authorList>
    </citation>
    <scope>NUCLEOTIDE SEQUENCE</scope>
    <source>
        <strain evidence="6">PP-F2FG21</strain>
    </source>
</reference>
<proteinExistence type="inferred from homology"/>
<evidence type="ECO:0000313" key="7">
    <source>
        <dbReference type="Proteomes" id="UP000297248"/>
    </source>
</evidence>
<evidence type="ECO:0000256" key="1">
    <source>
        <dbReference type="ARBA" id="ARBA00006914"/>
    </source>
</evidence>
<dbReference type="SUPFAM" id="SSF52540">
    <property type="entry name" value="P-loop containing nucleoside triphosphate hydrolases"/>
    <property type="match status" value="1"/>
</dbReference>
<dbReference type="EMBL" id="JACIEG010000003">
    <property type="protein sequence ID" value="MBB3969157.1"/>
    <property type="molecule type" value="Genomic_DNA"/>
</dbReference>
<organism evidence="6 7">
    <name type="scientific">Mucilaginibacter phyllosphaerae</name>
    <dbReference type="NCBI Taxonomy" id="1812349"/>
    <lineage>
        <taxon>Bacteria</taxon>
        <taxon>Pseudomonadati</taxon>
        <taxon>Bacteroidota</taxon>
        <taxon>Sphingobacteriia</taxon>
        <taxon>Sphingobacteriales</taxon>
        <taxon>Sphingobacteriaceae</taxon>
        <taxon>Mucilaginibacter</taxon>
    </lineage>
</organism>
<sequence>MATGLKQNINKNSAFLTLELEWLRRLIDLRIRLYFEDQPELKSLEEIPPPSTGSENGTYADFIISNDLQVADRILLILSLAPYFKPELLDMFYARNTTYDKRFSEFGGPENSSGTFIPTVETALFLLAGSDLELRFAFLKLFDPDKYLLKNRVINLVNSDKNPSIFNSTIQVSAEYLEYFISGALKNMDYNHDFPAKLITTPLAWQDVVLAATSRDGIEEIIDWVQHSDAVLKLQGTAKRLKPGYKALFYGPPGTGKTLTATLIGKVTQRDVYRIDLSLVVSRYVGETEKNLAKIFDMAENKRWILFFDEADALFGKRTDIKSSNDRFANQEVAYLLQRIEEHNGIVVLASNLKDHIDKAFLRRFQTIVHFPVPAAEERYLLWKSAFPDNMQPAKDVDLQAVAEKYVLSGGAIINVMRYCCVKAIKNKAKTIAAKDIEAAIKKELQKDGILF</sequence>
<dbReference type="EMBL" id="SNQG01000004">
    <property type="protein sequence ID" value="TEW66033.1"/>
    <property type="molecule type" value="Genomic_DNA"/>
</dbReference>
<keyword evidence="3 6" id="KW-0067">ATP-binding</keyword>
<dbReference type="GO" id="GO:0016887">
    <property type="term" value="F:ATP hydrolysis activity"/>
    <property type="evidence" value="ECO:0007669"/>
    <property type="project" value="InterPro"/>
</dbReference>
<keyword evidence="8" id="KW-1185">Reference proteome</keyword>
<keyword evidence="2" id="KW-0547">Nucleotide-binding</keyword>
<dbReference type="SMART" id="SM00382">
    <property type="entry name" value="AAA"/>
    <property type="match status" value="1"/>
</dbReference>